<dbReference type="AlphaFoldDB" id="A0A1V9YI78"/>
<evidence type="ECO:0000313" key="3">
    <source>
        <dbReference type="Proteomes" id="UP000243579"/>
    </source>
</evidence>
<sequence length="61" mass="7499">MVRFLYKYHHECLATLCRRFAYNQGFTQRRATQATLRQSDMRDQQAQFSHQFSQKEEARRQ</sequence>
<accession>A0A1V9YI78</accession>
<organism evidence="2 3">
    <name type="scientific">Achlya hypogyna</name>
    <name type="common">Oomycete</name>
    <name type="synonym">Protoachlya hypogyna</name>
    <dbReference type="NCBI Taxonomy" id="1202772"/>
    <lineage>
        <taxon>Eukaryota</taxon>
        <taxon>Sar</taxon>
        <taxon>Stramenopiles</taxon>
        <taxon>Oomycota</taxon>
        <taxon>Saprolegniomycetes</taxon>
        <taxon>Saprolegniales</taxon>
        <taxon>Achlyaceae</taxon>
        <taxon>Achlya</taxon>
    </lineage>
</organism>
<gene>
    <name evidence="2" type="ORF">ACHHYP_20583</name>
</gene>
<feature type="compositionally biased region" description="Polar residues" evidence="1">
    <location>
        <begin position="33"/>
        <end position="52"/>
    </location>
</feature>
<evidence type="ECO:0000313" key="2">
    <source>
        <dbReference type="EMBL" id="OQR85386.1"/>
    </source>
</evidence>
<feature type="region of interest" description="Disordered" evidence="1">
    <location>
        <begin position="33"/>
        <end position="61"/>
    </location>
</feature>
<keyword evidence="3" id="KW-1185">Reference proteome</keyword>
<evidence type="ECO:0000256" key="1">
    <source>
        <dbReference type="SAM" id="MobiDB-lite"/>
    </source>
</evidence>
<comment type="caution">
    <text evidence="2">The sequence shown here is derived from an EMBL/GenBank/DDBJ whole genome shotgun (WGS) entry which is preliminary data.</text>
</comment>
<name>A0A1V9YI78_ACHHY</name>
<dbReference type="Proteomes" id="UP000243579">
    <property type="component" value="Unassembled WGS sequence"/>
</dbReference>
<proteinExistence type="predicted"/>
<dbReference type="EMBL" id="JNBR01001693">
    <property type="protein sequence ID" value="OQR85386.1"/>
    <property type="molecule type" value="Genomic_DNA"/>
</dbReference>
<reference evidence="2 3" key="1">
    <citation type="journal article" date="2014" name="Genome Biol. Evol.">
        <title>The secreted proteins of Achlya hypogyna and Thraustotheca clavata identify the ancestral oomycete secretome and reveal gene acquisitions by horizontal gene transfer.</title>
        <authorList>
            <person name="Misner I."/>
            <person name="Blouin N."/>
            <person name="Leonard G."/>
            <person name="Richards T.A."/>
            <person name="Lane C.E."/>
        </authorList>
    </citation>
    <scope>NUCLEOTIDE SEQUENCE [LARGE SCALE GENOMIC DNA]</scope>
    <source>
        <strain evidence="2 3">ATCC 48635</strain>
    </source>
</reference>
<protein>
    <submittedName>
        <fullName evidence="2">Uncharacterized protein</fullName>
    </submittedName>
</protein>